<proteinExistence type="predicted"/>
<reference evidence="1 2" key="1">
    <citation type="journal article" date="2014" name="Syst. Appl. Microbiol.">
        <title>Genomic insights into the taxonomic status of the three subspecies of Bacillus subtilis.</title>
        <authorList>
            <person name="Yi H."/>
            <person name="Chun J."/>
            <person name="Cha C.J."/>
        </authorList>
    </citation>
    <scope>NUCLEOTIDE SEQUENCE [LARGE SCALE GENOMIC DNA]</scope>
    <source>
        <strain evidence="1 2">KCTC 13429</strain>
    </source>
</reference>
<dbReference type="Proteomes" id="UP000011182">
    <property type="component" value="Unassembled WGS sequence"/>
</dbReference>
<dbReference type="AlphaFoldDB" id="A0A9W5LK89"/>
<protein>
    <submittedName>
        <fullName evidence="1">Uncharacterized protein</fullName>
    </submittedName>
</protein>
<sequence>MNLEKNIKDVITKQMEEGMVEKLVAEQLEKGISKALENLFSSYGDVTGIIKSKLKSVIVPYLENYDYSKYITKLDHVLVEVLQNTTLENRNLLNNFKDLMSEEAAEEKTIKLSDLFAKWMNYVAKNVETDGLEVEFHDGPEYEAVEVSVNVERNEDRSWSSFEYAAILFECDHDEEMNFEIPISLYKYRANKEWDLKYNSVHDLKSLRHLNEFEILLMRLSQNGVGIILDIEWENDEVTPEEEPEPSF</sequence>
<comment type="caution">
    <text evidence="1">The sequence shown here is derived from an EMBL/GenBank/DDBJ whole genome shotgun (WGS) entry which is preliminary data.</text>
</comment>
<name>A0A9W5LK89_9BACI</name>
<evidence type="ECO:0000313" key="1">
    <source>
        <dbReference type="EMBL" id="ELS62205.1"/>
    </source>
</evidence>
<evidence type="ECO:0000313" key="2">
    <source>
        <dbReference type="Proteomes" id="UP000011182"/>
    </source>
</evidence>
<gene>
    <name evidence="1" type="ORF">BSI_12840</name>
</gene>
<dbReference type="EMBL" id="AMXN01000002">
    <property type="protein sequence ID" value="ELS62205.1"/>
    <property type="molecule type" value="Genomic_DNA"/>
</dbReference>
<organism evidence="1 2">
    <name type="scientific">Bacillus inaquosorum KCTC 13429</name>
    <dbReference type="NCBI Taxonomy" id="1236548"/>
    <lineage>
        <taxon>Bacteria</taxon>
        <taxon>Bacillati</taxon>
        <taxon>Bacillota</taxon>
        <taxon>Bacilli</taxon>
        <taxon>Bacillales</taxon>
        <taxon>Bacillaceae</taxon>
        <taxon>Bacillus</taxon>
    </lineage>
</organism>
<accession>A0A9W5LK89</accession>
<keyword evidence="2" id="KW-1185">Reference proteome</keyword>
<dbReference type="RefSeq" id="WP_003237427.1">
    <property type="nucleotide sequence ID" value="NZ_AMXN01000002.1"/>
</dbReference>